<feature type="chain" id="PRO_5041437572" description="Ig-like domain-containing protein" evidence="3">
    <location>
        <begin position="24"/>
        <end position="425"/>
    </location>
</feature>
<proteinExistence type="predicted"/>
<sequence>MDARHSWLSVLPLLLLSSCSLYAHSHGCTAPEFVKGPENVEVNDGESVSFFCVLTEQPIDEWFINESYPFSTNHPDDSYVSWSDCTSGLCGGTLFIKEVDMSFNGSTIACHVAHNCEGQNVSMSQPALIIVRELSRVESAEAPSTLPPSPSSSLLSPSPSLSPPSSPPPSRKPPINIDDKSSETDKTTVRVTERLVQRVPLMAAAAGVCFVVGCVFGTMCAVTISRGTSRCRRKRKHKRRRRSDIQISLPVQPEPEPNYAELTPVRTTPASSSASRTLSDNSSGAPTSRNTNSTGIAVNNNTRSAANNIRITTNNNNTTSAASSNTTSGVNDSTTSGPSLSGQEERRENEYTELGMPATPQFQRPSRASARAASSSGASSRDSGAAYCEDLSGPPLPPRGDLQEQCHTCIEVDLDELERAVLQQK</sequence>
<reference evidence="5" key="1">
    <citation type="submission" date="2023-03" db="EMBL/GenBank/DDBJ databases">
        <authorList>
            <person name="Steffen K."/>
            <person name="Cardenas P."/>
        </authorList>
    </citation>
    <scope>NUCLEOTIDE SEQUENCE</scope>
</reference>
<evidence type="ECO:0000256" key="3">
    <source>
        <dbReference type="SAM" id="SignalP"/>
    </source>
</evidence>
<organism evidence="5 6">
    <name type="scientific">Geodia barretti</name>
    <name type="common">Barrett's horny sponge</name>
    <dbReference type="NCBI Taxonomy" id="519541"/>
    <lineage>
        <taxon>Eukaryota</taxon>
        <taxon>Metazoa</taxon>
        <taxon>Porifera</taxon>
        <taxon>Demospongiae</taxon>
        <taxon>Heteroscleromorpha</taxon>
        <taxon>Tetractinellida</taxon>
        <taxon>Astrophorina</taxon>
        <taxon>Geodiidae</taxon>
        <taxon>Geodia</taxon>
    </lineage>
</organism>
<feature type="compositionally biased region" description="Low complexity" evidence="1">
    <location>
        <begin position="366"/>
        <end position="386"/>
    </location>
</feature>
<keyword evidence="6" id="KW-1185">Reference proteome</keyword>
<feature type="region of interest" description="Disordered" evidence="1">
    <location>
        <begin position="227"/>
        <end position="402"/>
    </location>
</feature>
<dbReference type="EMBL" id="CASHTH010002612">
    <property type="protein sequence ID" value="CAI8032622.1"/>
    <property type="molecule type" value="Genomic_DNA"/>
</dbReference>
<dbReference type="Proteomes" id="UP001174909">
    <property type="component" value="Unassembled WGS sequence"/>
</dbReference>
<dbReference type="InterPro" id="IPR036179">
    <property type="entry name" value="Ig-like_dom_sf"/>
</dbReference>
<feature type="compositionally biased region" description="Basic residues" evidence="1">
    <location>
        <begin position="229"/>
        <end position="242"/>
    </location>
</feature>
<feature type="compositionally biased region" description="Polar residues" evidence="1">
    <location>
        <begin position="329"/>
        <end position="342"/>
    </location>
</feature>
<feature type="compositionally biased region" description="Polar residues" evidence="1">
    <location>
        <begin position="284"/>
        <end position="303"/>
    </location>
</feature>
<dbReference type="PROSITE" id="PS51257">
    <property type="entry name" value="PROKAR_LIPOPROTEIN"/>
    <property type="match status" value="1"/>
</dbReference>
<protein>
    <recommendedName>
        <fullName evidence="4">Ig-like domain-containing protein</fullName>
    </recommendedName>
</protein>
<dbReference type="SUPFAM" id="SSF48726">
    <property type="entry name" value="Immunoglobulin"/>
    <property type="match status" value="1"/>
</dbReference>
<evidence type="ECO:0000259" key="4">
    <source>
        <dbReference type="PROSITE" id="PS50835"/>
    </source>
</evidence>
<dbReference type="InterPro" id="IPR013783">
    <property type="entry name" value="Ig-like_fold"/>
</dbReference>
<keyword evidence="2" id="KW-1133">Transmembrane helix</keyword>
<gene>
    <name evidence="5" type="ORF">GBAR_LOCUS18434</name>
</gene>
<feature type="compositionally biased region" description="Low complexity" evidence="1">
    <location>
        <begin position="271"/>
        <end position="283"/>
    </location>
</feature>
<dbReference type="PROSITE" id="PS50835">
    <property type="entry name" value="IG_LIKE"/>
    <property type="match status" value="1"/>
</dbReference>
<evidence type="ECO:0000313" key="6">
    <source>
        <dbReference type="Proteomes" id="UP001174909"/>
    </source>
</evidence>
<accession>A0AA35WZX0</accession>
<dbReference type="Gene3D" id="2.60.40.10">
    <property type="entry name" value="Immunoglobulins"/>
    <property type="match status" value="1"/>
</dbReference>
<feature type="compositionally biased region" description="Basic and acidic residues" evidence="1">
    <location>
        <begin position="177"/>
        <end position="187"/>
    </location>
</feature>
<dbReference type="AlphaFoldDB" id="A0AA35WZX0"/>
<feature type="compositionally biased region" description="Pro residues" evidence="1">
    <location>
        <begin position="160"/>
        <end position="172"/>
    </location>
</feature>
<evidence type="ECO:0000256" key="1">
    <source>
        <dbReference type="SAM" id="MobiDB-lite"/>
    </source>
</evidence>
<evidence type="ECO:0000313" key="5">
    <source>
        <dbReference type="EMBL" id="CAI8032622.1"/>
    </source>
</evidence>
<dbReference type="InterPro" id="IPR007110">
    <property type="entry name" value="Ig-like_dom"/>
</dbReference>
<keyword evidence="2" id="KW-0812">Transmembrane</keyword>
<comment type="caution">
    <text evidence="5">The sequence shown here is derived from an EMBL/GenBank/DDBJ whole genome shotgun (WGS) entry which is preliminary data.</text>
</comment>
<feature type="transmembrane region" description="Helical" evidence="2">
    <location>
        <begin position="201"/>
        <end position="225"/>
    </location>
</feature>
<name>A0AA35WZX0_GEOBA</name>
<keyword evidence="3" id="KW-0732">Signal</keyword>
<feature type="region of interest" description="Disordered" evidence="1">
    <location>
        <begin position="140"/>
        <end position="187"/>
    </location>
</feature>
<feature type="domain" description="Ig-like" evidence="4">
    <location>
        <begin position="31"/>
        <end position="122"/>
    </location>
</feature>
<keyword evidence="2" id="KW-0472">Membrane</keyword>
<evidence type="ECO:0000256" key="2">
    <source>
        <dbReference type="SAM" id="Phobius"/>
    </source>
</evidence>
<feature type="compositionally biased region" description="Low complexity" evidence="1">
    <location>
        <begin position="304"/>
        <end position="328"/>
    </location>
</feature>
<feature type="signal peptide" evidence="3">
    <location>
        <begin position="1"/>
        <end position="23"/>
    </location>
</feature>